<evidence type="ECO:0000259" key="1">
    <source>
        <dbReference type="Pfam" id="PF09331"/>
    </source>
</evidence>
<reference evidence="2" key="2">
    <citation type="submission" date="2015-03" db="UniProtKB">
        <authorList>
            <consortium name="EnsemblPlants"/>
        </authorList>
    </citation>
    <scope>IDENTIFICATION</scope>
</reference>
<keyword evidence="3" id="KW-1185">Reference proteome</keyword>
<sequence length="406" mass="45895">MTLFICDDADEDPVNRNRVPPLSTPRPPLRRRRRKIAQNHHCHTIYSQIRTQIPEANILKLLELKAKAFELWENKVVGAQIFSDINHLFEFMLLLNLDLRSEKQMGDSLPLTLTLPELKYPIGSEPKEKKVSINQHSTLMYISIVESIPTADEIERVRGFLGPVMRLSGRSEMKLSGKTVYGIFTRSIVTVKKNEAWFHFAGQPMKFSIREFHMVTGLKCNGEVEGPRGEYEWDLLKGRTHKLSDVLNQLKKTRVDASDERVCLAMLLLLESILLPKNNKGTFPLEYVNKAKDMMYPWGRDAYLVLLSFSQDATEPATVIIETQVCTPVLTQQVGTEATNETPVSPIAPQSIETPVFTPIQTQQMVTEGTYDSTEPLTGIISATNKEPLTEIISATNKQISIKTLS</sequence>
<dbReference type="HOGENOM" id="CLU_678537_0_0_1"/>
<dbReference type="Gramene" id="Bo3g150140.1">
    <property type="protein sequence ID" value="Bo3g150140.1"/>
    <property type="gene ID" value="Bo3g150140"/>
</dbReference>
<dbReference type="Proteomes" id="UP000032141">
    <property type="component" value="Chromosome C3"/>
</dbReference>
<organism evidence="2 3">
    <name type="scientific">Brassica oleracea var. oleracea</name>
    <dbReference type="NCBI Taxonomy" id="109376"/>
    <lineage>
        <taxon>Eukaryota</taxon>
        <taxon>Viridiplantae</taxon>
        <taxon>Streptophyta</taxon>
        <taxon>Embryophyta</taxon>
        <taxon>Tracheophyta</taxon>
        <taxon>Spermatophyta</taxon>
        <taxon>Magnoliopsida</taxon>
        <taxon>eudicotyledons</taxon>
        <taxon>Gunneridae</taxon>
        <taxon>Pentapetalae</taxon>
        <taxon>rosids</taxon>
        <taxon>malvids</taxon>
        <taxon>Brassicales</taxon>
        <taxon>Brassicaceae</taxon>
        <taxon>Brassiceae</taxon>
        <taxon>Brassica</taxon>
    </lineage>
</organism>
<dbReference type="PANTHER" id="PTHR48449:SF1">
    <property type="entry name" value="DUF1985 DOMAIN-CONTAINING PROTEIN"/>
    <property type="match status" value="1"/>
</dbReference>
<dbReference type="EnsemblPlants" id="Bo3g150140.1">
    <property type="protein sequence ID" value="Bo3g150140.1"/>
    <property type="gene ID" value="Bo3g150140"/>
</dbReference>
<name>A0A0D3BJF8_BRAOL</name>
<dbReference type="InterPro" id="IPR015410">
    <property type="entry name" value="DUF1985"/>
</dbReference>
<dbReference type="Pfam" id="PF09331">
    <property type="entry name" value="DUF1985"/>
    <property type="match status" value="1"/>
</dbReference>
<evidence type="ECO:0000313" key="2">
    <source>
        <dbReference type="EnsemblPlants" id="Bo3g150140.1"/>
    </source>
</evidence>
<reference evidence="2 3" key="1">
    <citation type="journal article" date="2014" name="Genome Biol.">
        <title>Transcriptome and methylome profiling reveals relics of genome dominance in the mesopolyploid Brassica oleracea.</title>
        <authorList>
            <person name="Parkin I.A."/>
            <person name="Koh C."/>
            <person name="Tang H."/>
            <person name="Robinson S.J."/>
            <person name="Kagale S."/>
            <person name="Clarke W.E."/>
            <person name="Town C.D."/>
            <person name="Nixon J."/>
            <person name="Krishnakumar V."/>
            <person name="Bidwell S.L."/>
            <person name="Denoeud F."/>
            <person name="Belcram H."/>
            <person name="Links M.G."/>
            <person name="Just J."/>
            <person name="Clarke C."/>
            <person name="Bender T."/>
            <person name="Huebert T."/>
            <person name="Mason A.S."/>
            <person name="Pires J.C."/>
            <person name="Barker G."/>
            <person name="Moore J."/>
            <person name="Walley P.G."/>
            <person name="Manoli S."/>
            <person name="Batley J."/>
            <person name="Edwards D."/>
            <person name="Nelson M.N."/>
            <person name="Wang X."/>
            <person name="Paterson A.H."/>
            <person name="King G."/>
            <person name="Bancroft I."/>
            <person name="Chalhoub B."/>
            <person name="Sharpe A.G."/>
        </authorList>
    </citation>
    <scope>NUCLEOTIDE SEQUENCE</scope>
    <source>
        <strain evidence="2 3">cv. TO1000</strain>
    </source>
</reference>
<accession>A0A0D3BJF8</accession>
<protein>
    <recommendedName>
        <fullName evidence="1">DUF1985 domain-containing protein</fullName>
    </recommendedName>
</protein>
<dbReference type="PANTHER" id="PTHR48449">
    <property type="entry name" value="DUF1985 DOMAIN-CONTAINING PROTEIN"/>
    <property type="match status" value="1"/>
</dbReference>
<feature type="domain" description="DUF1985" evidence="1">
    <location>
        <begin position="185"/>
        <end position="307"/>
    </location>
</feature>
<dbReference type="OMA" id="HHRNTIY"/>
<dbReference type="AlphaFoldDB" id="A0A0D3BJF8"/>
<proteinExistence type="predicted"/>
<evidence type="ECO:0000313" key="3">
    <source>
        <dbReference type="Proteomes" id="UP000032141"/>
    </source>
</evidence>